<dbReference type="PANTHER" id="PTHR34222">
    <property type="entry name" value="GAG_PRE-INTEGRS DOMAIN-CONTAINING PROTEIN"/>
    <property type="match status" value="1"/>
</dbReference>
<dbReference type="EMBL" id="BPVZ01000002">
    <property type="protein sequence ID" value="GKU88275.1"/>
    <property type="molecule type" value="Genomic_DNA"/>
</dbReference>
<sequence>MDLLLGLNRAYALVTREEKQPALMVSRGPLIELVAFIVKNSNIRGDNMNKSQDQPPKWKKGAKMNRIQDQSTTWKIGTKPRCDHSKKVGHTKDKCFELIGYPASWQNRGSSSKEHHVFSNVANNAAMVDNAIMDQSNASPLNLSSSMSSVIGLTLEQYD</sequence>
<evidence type="ECO:0000313" key="3">
    <source>
        <dbReference type="Proteomes" id="UP001054252"/>
    </source>
</evidence>
<proteinExistence type="predicted"/>
<dbReference type="Proteomes" id="UP001054252">
    <property type="component" value="Unassembled WGS sequence"/>
</dbReference>
<gene>
    <name evidence="2" type="ORF">SLEP1_g2558</name>
</gene>
<dbReference type="AlphaFoldDB" id="A0AAV5HNE1"/>
<dbReference type="PANTHER" id="PTHR34222:SF33">
    <property type="entry name" value="RETROTRANSPOSON GAG DOMAIN-CONTAINING PROTEIN"/>
    <property type="match status" value="1"/>
</dbReference>
<feature type="region of interest" description="Disordered" evidence="1">
    <location>
        <begin position="46"/>
        <end position="65"/>
    </location>
</feature>
<protein>
    <submittedName>
        <fullName evidence="2">Uncharacterized protein</fullName>
    </submittedName>
</protein>
<name>A0AAV5HNE1_9ROSI</name>
<keyword evidence="3" id="KW-1185">Reference proteome</keyword>
<organism evidence="2 3">
    <name type="scientific">Rubroshorea leprosula</name>
    <dbReference type="NCBI Taxonomy" id="152421"/>
    <lineage>
        <taxon>Eukaryota</taxon>
        <taxon>Viridiplantae</taxon>
        <taxon>Streptophyta</taxon>
        <taxon>Embryophyta</taxon>
        <taxon>Tracheophyta</taxon>
        <taxon>Spermatophyta</taxon>
        <taxon>Magnoliopsida</taxon>
        <taxon>eudicotyledons</taxon>
        <taxon>Gunneridae</taxon>
        <taxon>Pentapetalae</taxon>
        <taxon>rosids</taxon>
        <taxon>malvids</taxon>
        <taxon>Malvales</taxon>
        <taxon>Dipterocarpaceae</taxon>
        <taxon>Rubroshorea</taxon>
    </lineage>
</organism>
<accession>A0AAV5HNE1</accession>
<reference evidence="2 3" key="1">
    <citation type="journal article" date="2021" name="Commun. Biol.">
        <title>The genome of Shorea leprosula (Dipterocarpaceae) highlights the ecological relevance of drought in aseasonal tropical rainforests.</title>
        <authorList>
            <person name="Ng K.K.S."/>
            <person name="Kobayashi M.J."/>
            <person name="Fawcett J.A."/>
            <person name="Hatakeyama M."/>
            <person name="Paape T."/>
            <person name="Ng C.H."/>
            <person name="Ang C.C."/>
            <person name="Tnah L.H."/>
            <person name="Lee C.T."/>
            <person name="Nishiyama T."/>
            <person name="Sese J."/>
            <person name="O'Brien M.J."/>
            <person name="Copetti D."/>
            <person name="Mohd Noor M.I."/>
            <person name="Ong R.C."/>
            <person name="Putra M."/>
            <person name="Sireger I.Z."/>
            <person name="Indrioko S."/>
            <person name="Kosugi Y."/>
            <person name="Izuno A."/>
            <person name="Isagi Y."/>
            <person name="Lee S.L."/>
            <person name="Shimizu K.K."/>
        </authorList>
    </citation>
    <scope>NUCLEOTIDE SEQUENCE [LARGE SCALE GENOMIC DNA]</scope>
    <source>
        <strain evidence="2">214</strain>
    </source>
</reference>
<evidence type="ECO:0000313" key="2">
    <source>
        <dbReference type="EMBL" id="GKU88275.1"/>
    </source>
</evidence>
<evidence type="ECO:0000256" key="1">
    <source>
        <dbReference type="SAM" id="MobiDB-lite"/>
    </source>
</evidence>
<comment type="caution">
    <text evidence="2">The sequence shown here is derived from an EMBL/GenBank/DDBJ whole genome shotgun (WGS) entry which is preliminary data.</text>
</comment>